<evidence type="ECO:0000256" key="9">
    <source>
        <dbReference type="ARBA" id="ARBA00023098"/>
    </source>
</evidence>
<keyword evidence="9" id="KW-0443">Lipid metabolism</keyword>
<dbReference type="GO" id="GO:0005886">
    <property type="term" value="C:plasma membrane"/>
    <property type="evidence" value="ECO:0007669"/>
    <property type="project" value="UniProtKB-SubCell"/>
</dbReference>
<evidence type="ECO:0000256" key="11">
    <source>
        <dbReference type="ARBA" id="ARBA00023209"/>
    </source>
</evidence>
<evidence type="ECO:0000256" key="6">
    <source>
        <dbReference type="ARBA" id="ARBA00022692"/>
    </source>
</evidence>
<evidence type="ECO:0000313" key="14">
    <source>
        <dbReference type="EMBL" id="GAG19092.1"/>
    </source>
</evidence>
<evidence type="ECO:0000256" key="10">
    <source>
        <dbReference type="ARBA" id="ARBA00023136"/>
    </source>
</evidence>
<evidence type="ECO:0000256" key="8">
    <source>
        <dbReference type="ARBA" id="ARBA00022989"/>
    </source>
</evidence>
<sequence>AGGFVSGLVATVLLGRFLLDLAVGWGIVLGVLLVLAATFGDLAESVIKRQVGVKDSSNLIPGHGGMLDRVDSLLFVAPIVYYFASAGKALLF</sequence>
<accession>X0W753</accession>
<proteinExistence type="inferred from homology"/>
<keyword evidence="11" id="KW-0594">Phospholipid biosynthesis</keyword>
<keyword evidence="12" id="KW-1208">Phospholipid metabolism</keyword>
<name>X0W753_9ZZZZ</name>
<organism evidence="14">
    <name type="scientific">marine sediment metagenome</name>
    <dbReference type="NCBI Taxonomy" id="412755"/>
    <lineage>
        <taxon>unclassified sequences</taxon>
        <taxon>metagenomes</taxon>
        <taxon>ecological metagenomes</taxon>
    </lineage>
</organism>
<keyword evidence="4" id="KW-0444">Lipid biosynthesis</keyword>
<keyword evidence="3" id="KW-1003">Cell membrane</keyword>
<keyword evidence="8 13" id="KW-1133">Transmembrane helix</keyword>
<dbReference type="GO" id="GO:0016024">
    <property type="term" value="P:CDP-diacylglycerol biosynthetic process"/>
    <property type="evidence" value="ECO:0007669"/>
    <property type="project" value="TreeGrafter"/>
</dbReference>
<evidence type="ECO:0000256" key="13">
    <source>
        <dbReference type="SAM" id="Phobius"/>
    </source>
</evidence>
<comment type="caution">
    <text evidence="14">The sequence shown here is derived from an EMBL/GenBank/DDBJ whole genome shotgun (WGS) entry which is preliminary data.</text>
</comment>
<comment type="subcellular location">
    <subcellularLocation>
        <location evidence="1">Cell membrane</location>
        <topology evidence="1">Multi-pass membrane protein</topology>
    </subcellularLocation>
</comment>
<keyword evidence="7" id="KW-0548">Nucleotidyltransferase</keyword>
<reference evidence="14" key="1">
    <citation type="journal article" date="2014" name="Front. Microbiol.">
        <title>High frequency of phylogenetically diverse reductive dehalogenase-homologous genes in deep subseafloor sedimentary metagenomes.</title>
        <authorList>
            <person name="Kawai M."/>
            <person name="Futagami T."/>
            <person name="Toyoda A."/>
            <person name="Takaki Y."/>
            <person name="Nishi S."/>
            <person name="Hori S."/>
            <person name="Arai W."/>
            <person name="Tsubouchi T."/>
            <person name="Morono Y."/>
            <person name="Uchiyama I."/>
            <person name="Ito T."/>
            <person name="Fujiyama A."/>
            <person name="Inagaki F."/>
            <person name="Takami H."/>
        </authorList>
    </citation>
    <scope>NUCLEOTIDE SEQUENCE</scope>
    <source>
        <strain evidence="14">Expedition CK06-06</strain>
    </source>
</reference>
<dbReference type="GO" id="GO:0004605">
    <property type="term" value="F:phosphatidate cytidylyltransferase activity"/>
    <property type="evidence" value="ECO:0007669"/>
    <property type="project" value="TreeGrafter"/>
</dbReference>
<protein>
    <recommendedName>
        <fullName evidence="15">Phosphatidate cytidylyltransferase</fullName>
    </recommendedName>
</protein>
<dbReference type="Pfam" id="PF01148">
    <property type="entry name" value="CTP_transf_1"/>
    <property type="match status" value="1"/>
</dbReference>
<dbReference type="PANTHER" id="PTHR46382:SF1">
    <property type="entry name" value="PHOSPHATIDATE CYTIDYLYLTRANSFERASE"/>
    <property type="match status" value="1"/>
</dbReference>
<dbReference type="EMBL" id="BARS01035487">
    <property type="protein sequence ID" value="GAG19092.1"/>
    <property type="molecule type" value="Genomic_DNA"/>
</dbReference>
<evidence type="ECO:0008006" key="15">
    <source>
        <dbReference type="Google" id="ProtNLM"/>
    </source>
</evidence>
<dbReference type="InterPro" id="IPR000374">
    <property type="entry name" value="PC_trans"/>
</dbReference>
<evidence type="ECO:0000256" key="12">
    <source>
        <dbReference type="ARBA" id="ARBA00023264"/>
    </source>
</evidence>
<dbReference type="PANTHER" id="PTHR46382">
    <property type="entry name" value="PHOSPHATIDATE CYTIDYLYLTRANSFERASE"/>
    <property type="match status" value="1"/>
</dbReference>
<dbReference type="PROSITE" id="PS01315">
    <property type="entry name" value="CDS"/>
    <property type="match status" value="1"/>
</dbReference>
<feature type="non-terminal residue" evidence="14">
    <location>
        <position position="1"/>
    </location>
</feature>
<feature type="transmembrane region" description="Helical" evidence="13">
    <location>
        <begin position="17"/>
        <end position="39"/>
    </location>
</feature>
<keyword evidence="5" id="KW-0808">Transferase</keyword>
<keyword evidence="10 13" id="KW-0472">Membrane</keyword>
<gene>
    <name evidence="14" type="ORF">S01H1_54671</name>
</gene>
<evidence type="ECO:0000256" key="4">
    <source>
        <dbReference type="ARBA" id="ARBA00022516"/>
    </source>
</evidence>
<dbReference type="AlphaFoldDB" id="X0W753"/>
<keyword evidence="6 13" id="KW-0812">Transmembrane</keyword>
<evidence type="ECO:0000256" key="2">
    <source>
        <dbReference type="ARBA" id="ARBA00010185"/>
    </source>
</evidence>
<evidence type="ECO:0000256" key="1">
    <source>
        <dbReference type="ARBA" id="ARBA00004651"/>
    </source>
</evidence>
<comment type="similarity">
    <text evidence="2">Belongs to the CDS family.</text>
</comment>
<evidence type="ECO:0000256" key="5">
    <source>
        <dbReference type="ARBA" id="ARBA00022679"/>
    </source>
</evidence>
<evidence type="ECO:0000256" key="7">
    <source>
        <dbReference type="ARBA" id="ARBA00022695"/>
    </source>
</evidence>
<evidence type="ECO:0000256" key="3">
    <source>
        <dbReference type="ARBA" id="ARBA00022475"/>
    </source>
</evidence>